<name>A0A6A5SUX2_9PLEO</name>
<dbReference type="Proteomes" id="UP000800038">
    <property type="component" value="Unassembled WGS sequence"/>
</dbReference>
<evidence type="ECO:0000313" key="1">
    <source>
        <dbReference type="EMBL" id="KAF1944023.1"/>
    </source>
</evidence>
<gene>
    <name evidence="1" type="ORF">EJ02DRAFT_464544</name>
</gene>
<organism evidence="1 2">
    <name type="scientific">Clathrospora elynae</name>
    <dbReference type="NCBI Taxonomy" id="706981"/>
    <lineage>
        <taxon>Eukaryota</taxon>
        <taxon>Fungi</taxon>
        <taxon>Dikarya</taxon>
        <taxon>Ascomycota</taxon>
        <taxon>Pezizomycotina</taxon>
        <taxon>Dothideomycetes</taxon>
        <taxon>Pleosporomycetidae</taxon>
        <taxon>Pleosporales</taxon>
        <taxon>Diademaceae</taxon>
        <taxon>Clathrospora</taxon>
    </lineage>
</organism>
<sequence>MVCLKVGYETKYIDYLYRADEEQSAPKFLGYNALNEPLLVQLTNALPRFLGPGPSHTVSNFIKMRADIAVEEGKIEGGTGNSSSAISLEGYVQDTETELEEPASHATQYWTCMQIYNSLNMGSRQAALLAQLLYRRPGTSLSYPSHGGGVPQLR</sequence>
<protein>
    <submittedName>
        <fullName evidence="1">Uncharacterized protein</fullName>
    </submittedName>
</protein>
<accession>A0A6A5SUX2</accession>
<keyword evidence="2" id="KW-1185">Reference proteome</keyword>
<reference evidence="1" key="1">
    <citation type="journal article" date="2020" name="Stud. Mycol.">
        <title>101 Dothideomycetes genomes: a test case for predicting lifestyles and emergence of pathogens.</title>
        <authorList>
            <person name="Haridas S."/>
            <person name="Albert R."/>
            <person name="Binder M."/>
            <person name="Bloem J."/>
            <person name="Labutti K."/>
            <person name="Salamov A."/>
            <person name="Andreopoulos B."/>
            <person name="Baker S."/>
            <person name="Barry K."/>
            <person name="Bills G."/>
            <person name="Bluhm B."/>
            <person name="Cannon C."/>
            <person name="Castanera R."/>
            <person name="Culley D."/>
            <person name="Daum C."/>
            <person name="Ezra D."/>
            <person name="Gonzalez J."/>
            <person name="Henrissat B."/>
            <person name="Kuo A."/>
            <person name="Liang C."/>
            <person name="Lipzen A."/>
            <person name="Lutzoni F."/>
            <person name="Magnuson J."/>
            <person name="Mondo S."/>
            <person name="Nolan M."/>
            <person name="Ohm R."/>
            <person name="Pangilinan J."/>
            <person name="Park H.-J."/>
            <person name="Ramirez L."/>
            <person name="Alfaro M."/>
            <person name="Sun H."/>
            <person name="Tritt A."/>
            <person name="Yoshinaga Y."/>
            <person name="Zwiers L.-H."/>
            <person name="Turgeon B."/>
            <person name="Goodwin S."/>
            <person name="Spatafora J."/>
            <person name="Crous P."/>
            <person name="Grigoriev I."/>
        </authorList>
    </citation>
    <scope>NUCLEOTIDE SEQUENCE</scope>
    <source>
        <strain evidence="1">CBS 161.51</strain>
    </source>
</reference>
<evidence type="ECO:0000313" key="2">
    <source>
        <dbReference type="Proteomes" id="UP000800038"/>
    </source>
</evidence>
<dbReference type="AlphaFoldDB" id="A0A6A5SUX2"/>
<proteinExistence type="predicted"/>
<dbReference type="EMBL" id="ML976020">
    <property type="protein sequence ID" value="KAF1944023.1"/>
    <property type="molecule type" value="Genomic_DNA"/>
</dbReference>